<dbReference type="SUPFAM" id="SSF54160">
    <property type="entry name" value="Chromo domain-like"/>
    <property type="match status" value="1"/>
</dbReference>
<proteinExistence type="predicted"/>
<accession>A0A1Q9DGJ3</accession>
<dbReference type="EMBL" id="LSRX01000548">
    <property type="protein sequence ID" value="OLP94304.1"/>
    <property type="molecule type" value="Genomic_DNA"/>
</dbReference>
<dbReference type="InterPro" id="IPR016197">
    <property type="entry name" value="Chromo-like_dom_sf"/>
</dbReference>
<evidence type="ECO:0000313" key="2">
    <source>
        <dbReference type="Proteomes" id="UP000186817"/>
    </source>
</evidence>
<dbReference type="AlphaFoldDB" id="A0A1Q9DGJ3"/>
<keyword evidence="2" id="KW-1185">Reference proteome</keyword>
<reference evidence="1 2" key="1">
    <citation type="submission" date="2016-02" db="EMBL/GenBank/DDBJ databases">
        <title>Genome analysis of coral dinoflagellate symbionts highlights evolutionary adaptations to a symbiotic lifestyle.</title>
        <authorList>
            <person name="Aranda M."/>
            <person name="Li Y."/>
            <person name="Liew Y.J."/>
            <person name="Baumgarten S."/>
            <person name="Simakov O."/>
            <person name="Wilson M."/>
            <person name="Piel J."/>
            <person name="Ashoor H."/>
            <person name="Bougouffa S."/>
            <person name="Bajic V.B."/>
            <person name="Ryu T."/>
            <person name="Ravasi T."/>
            <person name="Bayer T."/>
            <person name="Micklem G."/>
            <person name="Kim H."/>
            <person name="Bhak J."/>
            <person name="Lajeunesse T.C."/>
            <person name="Voolstra C.R."/>
        </authorList>
    </citation>
    <scope>NUCLEOTIDE SEQUENCE [LARGE SCALE GENOMIC DNA]</scope>
    <source>
        <strain evidence="1 2">CCMP2467</strain>
    </source>
</reference>
<gene>
    <name evidence="1" type="ORF">AK812_SmicGene23702</name>
</gene>
<evidence type="ECO:0000313" key="1">
    <source>
        <dbReference type="EMBL" id="OLP94304.1"/>
    </source>
</evidence>
<protein>
    <submittedName>
        <fullName evidence="1">Uncharacterized protein</fullName>
    </submittedName>
</protein>
<organism evidence="1 2">
    <name type="scientific">Symbiodinium microadriaticum</name>
    <name type="common">Dinoflagellate</name>
    <name type="synonym">Zooxanthella microadriatica</name>
    <dbReference type="NCBI Taxonomy" id="2951"/>
    <lineage>
        <taxon>Eukaryota</taxon>
        <taxon>Sar</taxon>
        <taxon>Alveolata</taxon>
        <taxon>Dinophyceae</taxon>
        <taxon>Suessiales</taxon>
        <taxon>Symbiodiniaceae</taxon>
        <taxon>Symbiodinium</taxon>
    </lineage>
</organism>
<dbReference type="Gene3D" id="2.30.30.140">
    <property type="match status" value="1"/>
</dbReference>
<dbReference type="Proteomes" id="UP000186817">
    <property type="component" value="Unassembled WGS sequence"/>
</dbReference>
<name>A0A1Q9DGJ3_SYMMI</name>
<dbReference type="OrthoDB" id="1696305at2759"/>
<sequence>MELASTLAKTALLRQSDVPPWKGAVQVRGKVAPPPSNSSCKSCRKAFKLTGALQVIPATGLVLMRRRWRRQNDLRGYLQLRAVADVTIKDQSQPDDKPEDFCKKGKRVEVLAPSKRWREAQVIKVGGGIARVHYMGYDSMFDEDVPMEEGSV</sequence>
<comment type="caution">
    <text evidence="1">The sequence shown here is derived from an EMBL/GenBank/DDBJ whole genome shotgun (WGS) entry which is preliminary data.</text>
</comment>